<feature type="region of interest" description="Disordered" evidence="1">
    <location>
        <begin position="228"/>
        <end position="311"/>
    </location>
</feature>
<reference evidence="3" key="1">
    <citation type="journal article" date="2014" name="Int. J. Syst. Evol. Microbiol.">
        <title>Complete genome sequence of Corynebacterium casei LMG S-19264T (=DSM 44701T), isolated from a smear-ripened cheese.</title>
        <authorList>
            <consortium name="US DOE Joint Genome Institute (JGI-PGF)"/>
            <person name="Walter F."/>
            <person name="Albersmeier A."/>
            <person name="Kalinowski J."/>
            <person name="Ruckert C."/>
        </authorList>
    </citation>
    <scope>NUCLEOTIDE SEQUENCE</scope>
    <source>
        <strain evidence="3">JCM 5016</strain>
    </source>
</reference>
<evidence type="ECO:0000256" key="1">
    <source>
        <dbReference type="SAM" id="MobiDB-lite"/>
    </source>
</evidence>
<proteinExistence type="predicted"/>
<keyword evidence="4" id="KW-1185">Reference proteome</keyword>
<feature type="transmembrane region" description="Helical" evidence="2">
    <location>
        <begin position="46"/>
        <end position="71"/>
    </location>
</feature>
<accession>A0A918QYI8</accession>
<feature type="compositionally biased region" description="Basic and acidic residues" evidence="1">
    <location>
        <begin position="242"/>
        <end position="254"/>
    </location>
</feature>
<feature type="transmembrane region" description="Helical" evidence="2">
    <location>
        <begin position="106"/>
        <end position="127"/>
    </location>
</feature>
<name>A0A918QYI8_9ACTN</name>
<evidence type="ECO:0000313" key="4">
    <source>
        <dbReference type="Proteomes" id="UP000623010"/>
    </source>
</evidence>
<comment type="caution">
    <text evidence="3">The sequence shown here is derived from an EMBL/GenBank/DDBJ whole genome shotgun (WGS) entry which is preliminary data.</text>
</comment>
<feature type="transmembrane region" description="Helical" evidence="2">
    <location>
        <begin position="83"/>
        <end position="100"/>
    </location>
</feature>
<feature type="transmembrane region" description="Helical" evidence="2">
    <location>
        <begin position="12"/>
        <end position="34"/>
    </location>
</feature>
<evidence type="ECO:0000256" key="2">
    <source>
        <dbReference type="SAM" id="Phobius"/>
    </source>
</evidence>
<dbReference type="Proteomes" id="UP000623010">
    <property type="component" value="Unassembled WGS sequence"/>
</dbReference>
<dbReference type="AlphaFoldDB" id="A0A918QYI8"/>
<dbReference type="EMBL" id="BMWH01000002">
    <property type="protein sequence ID" value="GGZ73029.1"/>
    <property type="molecule type" value="Genomic_DNA"/>
</dbReference>
<feature type="compositionally biased region" description="Basic and acidic residues" evidence="1">
    <location>
        <begin position="262"/>
        <end position="276"/>
    </location>
</feature>
<organism evidence="3 4">
    <name type="scientific">Streptomyces echinoruber</name>
    <dbReference type="NCBI Taxonomy" id="68898"/>
    <lineage>
        <taxon>Bacteria</taxon>
        <taxon>Bacillati</taxon>
        <taxon>Actinomycetota</taxon>
        <taxon>Actinomycetes</taxon>
        <taxon>Kitasatosporales</taxon>
        <taxon>Streptomycetaceae</taxon>
        <taxon>Streptomyces</taxon>
    </lineage>
</organism>
<protein>
    <recommendedName>
        <fullName evidence="5">DUF2637 domain-containing protein</fullName>
    </recommendedName>
</protein>
<keyword evidence="2" id="KW-1133">Transmembrane helix</keyword>
<sequence length="402" mass="43335">MTETRKLTGGQRAVLIAARLPMIGFGGLGGWGTFTNVLSEFGPDRQATALGVVAAGEGATLVLALVMVLLTMFEQAAPWPVRAGLWSTPTAASVTGIVVADNLTEAVVYGITPMAMCIAAEGLGLVARRLVVYRTRADVEAQRRNAQIMRKIAYHRARAERHPWEWVRRWSALVAWWLLRRAGEGDAELGVDLIRVQRTTLTEGAGLALGDMLAAGPQVPALLPAAEAAPVHEPEPEPEPEPGPREPEPAREPEPEPAPEPAPEHEPEPEQQRGETPDPDAEEQQTHDADTGQPPLEPAREPEPESAVDVEQRQIIKLAARLQDGERVTKKTAAPLLGVSPATAQRRLTQAHRVVALAKRLKAGDRLTPTSAALLLGIDERTAGRRLTEARQLTGEGQGLYL</sequence>
<dbReference type="RefSeq" id="WP_190055874.1">
    <property type="nucleotide sequence ID" value="NZ_BMWH01000002.1"/>
</dbReference>
<evidence type="ECO:0000313" key="3">
    <source>
        <dbReference type="EMBL" id="GGZ73029.1"/>
    </source>
</evidence>
<keyword evidence="2" id="KW-0472">Membrane</keyword>
<evidence type="ECO:0008006" key="5">
    <source>
        <dbReference type="Google" id="ProtNLM"/>
    </source>
</evidence>
<keyword evidence="2" id="KW-0812">Transmembrane</keyword>
<reference evidence="3" key="2">
    <citation type="submission" date="2020-09" db="EMBL/GenBank/DDBJ databases">
        <authorList>
            <person name="Sun Q."/>
            <person name="Ohkuma M."/>
        </authorList>
    </citation>
    <scope>NUCLEOTIDE SEQUENCE</scope>
    <source>
        <strain evidence="3">JCM 5016</strain>
    </source>
</reference>
<gene>
    <name evidence="3" type="ORF">GCM10010389_08060</name>
</gene>